<gene>
    <name evidence="1" type="ORF">NB037_09730</name>
</gene>
<name>A0A9X2E1C7_9MICO</name>
<accession>A0A9X2E1C7</accession>
<dbReference type="EMBL" id="JAMRYM010000035">
    <property type="protein sequence ID" value="MCM6762694.1"/>
    <property type="molecule type" value="Genomic_DNA"/>
</dbReference>
<proteinExistence type="predicted"/>
<dbReference type="Proteomes" id="UP001155240">
    <property type="component" value="Unassembled WGS sequence"/>
</dbReference>
<sequence>MSTTDAARLSPPEPPGIEATLRTLGSPVFGFAVQPRLAELAATTRTDGARTVGVSLSYTYFRHPISRNNPVNFVELTPEQNLAIERAEASTLPQWMIEQITRIRYPTLWDAVRTSRVVPGDAKNALELRLAAHVNEFLNTRDPHHVPVRAPRVAAAGRLSSADLLETTCVIVDRQPYHGRVLDAGPHLAAFGARVDRRYLTVVYDTRIAPRLHPEFTTRPPS</sequence>
<reference evidence="1" key="1">
    <citation type="submission" date="2022-06" db="EMBL/GenBank/DDBJ databases">
        <title>Whole genome shotgun sequencing (WGS) of Rathayibacter sp. ZW T2_19, isolated from stored onions (Allium cepa).</title>
        <authorList>
            <person name="Stoll D.A."/>
            <person name="Huch M."/>
        </authorList>
    </citation>
    <scope>NUCLEOTIDE SEQUENCE</scope>
    <source>
        <strain evidence="1">ZW T2_19</strain>
    </source>
</reference>
<dbReference type="AlphaFoldDB" id="A0A9X2E1C7"/>
<comment type="caution">
    <text evidence="1">The sequence shown here is derived from an EMBL/GenBank/DDBJ whole genome shotgun (WGS) entry which is preliminary data.</text>
</comment>
<evidence type="ECO:0000313" key="2">
    <source>
        <dbReference type="Proteomes" id="UP001155240"/>
    </source>
</evidence>
<protein>
    <submittedName>
        <fullName evidence="1">Uncharacterized protein</fullName>
    </submittedName>
</protein>
<organism evidence="1 2">
    <name type="scientific">Rathayibacter rubneri</name>
    <dbReference type="NCBI Taxonomy" id="2950106"/>
    <lineage>
        <taxon>Bacteria</taxon>
        <taxon>Bacillati</taxon>
        <taxon>Actinomycetota</taxon>
        <taxon>Actinomycetes</taxon>
        <taxon>Micrococcales</taxon>
        <taxon>Microbacteriaceae</taxon>
        <taxon>Rathayibacter</taxon>
    </lineage>
</organism>
<keyword evidence="2" id="KW-1185">Reference proteome</keyword>
<evidence type="ECO:0000313" key="1">
    <source>
        <dbReference type="EMBL" id="MCM6762694.1"/>
    </source>
</evidence>
<dbReference type="RefSeq" id="WP_251945458.1">
    <property type="nucleotide sequence ID" value="NZ_JAMRYM010000035.1"/>
</dbReference>